<feature type="transmembrane region" description="Helical" evidence="1">
    <location>
        <begin position="241"/>
        <end position="261"/>
    </location>
</feature>
<name>A0A4R0RF28_9APHY</name>
<keyword evidence="1" id="KW-1133">Transmembrane helix</keyword>
<dbReference type="AlphaFoldDB" id="A0A4R0RF28"/>
<feature type="transmembrane region" description="Helical" evidence="1">
    <location>
        <begin position="26"/>
        <end position="44"/>
    </location>
</feature>
<dbReference type="OrthoDB" id="2535105at2759"/>
<dbReference type="Proteomes" id="UP000292702">
    <property type="component" value="Unassembled WGS sequence"/>
</dbReference>
<gene>
    <name evidence="3" type="ORF">EIP91_005814</name>
</gene>
<reference evidence="3 4" key="1">
    <citation type="submission" date="2018-11" db="EMBL/GenBank/DDBJ databases">
        <title>Genome assembly of Steccherinum ochraceum LE-BIN_3174, the white-rot fungus of the Steccherinaceae family (The Residual Polyporoid clade, Polyporales, Basidiomycota).</title>
        <authorList>
            <person name="Fedorova T.V."/>
            <person name="Glazunova O.A."/>
            <person name="Landesman E.O."/>
            <person name="Moiseenko K.V."/>
            <person name="Psurtseva N.V."/>
            <person name="Savinova O.S."/>
            <person name="Shakhova N.V."/>
            <person name="Tyazhelova T.V."/>
            <person name="Vasina D.V."/>
        </authorList>
    </citation>
    <scope>NUCLEOTIDE SEQUENCE [LARGE SCALE GENOMIC DNA]</scope>
    <source>
        <strain evidence="3 4">LE-BIN_3174</strain>
    </source>
</reference>
<feature type="transmembrane region" description="Helical" evidence="1">
    <location>
        <begin position="214"/>
        <end position="235"/>
    </location>
</feature>
<keyword evidence="1" id="KW-0472">Membrane</keyword>
<evidence type="ECO:0000313" key="3">
    <source>
        <dbReference type="EMBL" id="TCD63229.1"/>
    </source>
</evidence>
<organism evidence="3 4">
    <name type="scientific">Steccherinum ochraceum</name>
    <dbReference type="NCBI Taxonomy" id="92696"/>
    <lineage>
        <taxon>Eukaryota</taxon>
        <taxon>Fungi</taxon>
        <taxon>Dikarya</taxon>
        <taxon>Basidiomycota</taxon>
        <taxon>Agaricomycotina</taxon>
        <taxon>Agaricomycetes</taxon>
        <taxon>Polyporales</taxon>
        <taxon>Steccherinaceae</taxon>
        <taxon>Steccherinum</taxon>
    </lineage>
</organism>
<keyword evidence="4" id="KW-1185">Reference proteome</keyword>
<dbReference type="Pfam" id="PF20152">
    <property type="entry name" value="DUF6534"/>
    <property type="match status" value="1"/>
</dbReference>
<evidence type="ECO:0000313" key="4">
    <source>
        <dbReference type="Proteomes" id="UP000292702"/>
    </source>
</evidence>
<dbReference type="PANTHER" id="PTHR40465">
    <property type="entry name" value="CHROMOSOME 1, WHOLE GENOME SHOTGUN SEQUENCE"/>
    <property type="match status" value="1"/>
</dbReference>
<proteinExistence type="predicted"/>
<dbReference type="InterPro" id="IPR045339">
    <property type="entry name" value="DUF6534"/>
</dbReference>
<keyword evidence="1" id="KW-0812">Transmembrane</keyword>
<feature type="domain" description="DUF6534" evidence="2">
    <location>
        <begin position="177"/>
        <end position="264"/>
    </location>
</feature>
<sequence length="372" mass="41236">MAPLKVPVGPTINFALLLGPMLIGEFMNWGLFGVLSVQLYIYYLAFPDDPIHAKGLVALIYTLEIAHLVLTTHDGFDKFAAKWGDILHVDSVETLWISVPILTGLSKIPSFVSKLFYSWRIHTLGKNIWITAAVVLTALAQFGLSIWDGLETLAAKHIEIVTQTKTFKASIWGLSAAALCDIMITMSMSYYLWKAKKSSSVRKTSARLNRLIRYTVESGFLTAAFAATIIILFATSTHTELYTLFLVMMPKLYSNSLLALFNSRIEIANGRIADSENVVFMSDIDTPSRSSPSTGPNGSSRGIKIHIAKARHAHNDSMDGKRGTEKVRLQLLSEVSVSKRSTPHTWQVPDLSTQLDSVIDISEHAVHRNQRT</sequence>
<feature type="transmembrane region" description="Helical" evidence="1">
    <location>
        <begin position="128"/>
        <end position="147"/>
    </location>
</feature>
<protein>
    <recommendedName>
        <fullName evidence="2">DUF6534 domain-containing protein</fullName>
    </recommendedName>
</protein>
<evidence type="ECO:0000256" key="1">
    <source>
        <dbReference type="SAM" id="Phobius"/>
    </source>
</evidence>
<evidence type="ECO:0000259" key="2">
    <source>
        <dbReference type="Pfam" id="PF20152"/>
    </source>
</evidence>
<accession>A0A4R0RF28</accession>
<feature type="transmembrane region" description="Helical" evidence="1">
    <location>
        <begin position="171"/>
        <end position="193"/>
    </location>
</feature>
<comment type="caution">
    <text evidence="3">The sequence shown here is derived from an EMBL/GenBank/DDBJ whole genome shotgun (WGS) entry which is preliminary data.</text>
</comment>
<dbReference type="PANTHER" id="PTHR40465:SF1">
    <property type="entry name" value="DUF6534 DOMAIN-CONTAINING PROTEIN"/>
    <property type="match status" value="1"/>
</dbReference>
<dbReference type="EMBL" id="RWJN01000313">
    <property type="protein sequence ID" value="TCD63229.1"/>
    <property type="molecule type" value="Genomic_DNA"/>
</dbReference>